<dbReference type="Proteomes" id="UP001165065">
    <property type="component" value="Unassembled WGS sequence"/>
</dbReference>
<dbReference type="GO" id="GO:0070390">
    <property type="term" value="C:transcription export complex 2"/>
    <property type="evidence" value="ECO:0007669"/>
    <property type="project" value="UniProtKB-UniRule"/>
</dbReference>
<evidence type="ECO:0000256" key="6">
    <source>
        <dbReference type="ARBA" id="ARBA00023010"/>
    </source>
</evidence>
<keyword evidence="9 11" id="KW-0804">Transcription</keyword>
<dbReference type="GO" id="GO:0015031">
    <property type="term" value="P:protein transport"/>
    <property type="evidence" value="ECO:0007669"/>
    <property type="project" value="UniProtKB-KW"/>
</dbReference>
<evidence type="ECO:0000256" key="11">
    <source>
        <dbReference type="HAMAP-Rule" id="MF_03046"/>
    </source>
</evidence>
<dbReference type="AlphaFoldDB" id="A0A9W7L9D2"/>
<dbReference type="EMBL" id="BRYA01000112">
    <property type="protein sequence ID" value="GMI39849.1"/>
    <property type="molecule type" value="Genomic_DNA"/>
</dbReference>
<reference evidence="13" key="1">
    <citation type="journal article" date="2023" name="Commun. Biol.">
        <title>Genome analysis of Parmales, the sister group of diatoms, reveals the evolutionary specialization of diatoms from phago-mixotrophs to photoautotrophs.</title>
        <authorList>
            <person name="Ban H."/>
            <person name="Sato S."/>
            <person name="Yoshikawa S."/>
            <person name="Yamada K."/>
            <person name="Nakamura Y."/>
            <person name="Ichinomiya M."/>
            <person name="Sato N."/>
            <person name="Blanc-Mathieu R."/>
            <person name="Endo H."/>
            <person name="Kuwata A."/>
            <person name="Ogata H."/>
        </authorList>
    </citation>
    <scope>NUCLEOTIDE SEQUENCE [LARGE SCALE GENOMIC DNA]</scope>
</reference>
<comment type="similarity">
    <text evidence="11">Belongs to the ENY2 family.</text>
</comment>
<dbReference type="PANTHER" id="PTHR12514">
    <property type="entry name" value="ENHANCER OF YELLOW 2 TRANSCRIPTION FACTOR"/>
    <property type="match status" value="1"/>
</dbReference>
<accession>A0A9W7L9D2</accession>
<comment type="caution">
    <text evidence="12">The sequence shown here is derived from an EMBL/GenBank/DDBJ whole genome shotgun (WGS) entry which is preliminary data.</text>
</comment>
<evidence type="ECO:0000313" key="12">
    <source>
        <dbReference type="EMBL" id="GMI39849.1"/>
    </source>
</evidence>
<dbReference type="InterPro" id="IPR018783">
    <property type="entry name" value="TF_ENY2"/>
</dbReference>
<keyword evidence="2 11" id="KW-0813">Transport</keyword>
<keyword evidence="10 11" id="KW-0539">Nucleus</keyword>
<organism evidence="12 13">
    <name type="scientific">Triparma columacea</name>
    <dbReference type="NCBI Taxonomy" id="722753"/>
    <lineage>
        <taxon>Eukaryota</taxon>
        <taxon>Sar</taxon>
        <taxon>Stramenopiles</taxon>
        <taxon>Ochrophyta</taxon>
        <taxon>Bolidophyceae</taxon>
        <taxon>Parmales</taxon>
        <taxon>Triparmaceae</taxon>
        <taxon>Triparma</taxon>
    </lineage>
</organism>
<keyword evidence="8 11" id="KW-0010">Activator</keyword>
<dbReference type="GO" id="GO:0006368">
    <property type="term" value="P:transcription elongation by RNA polymerase II"/>
    <property type="evidence" value="ECO:0007669"/>
    <property type="project" value="UniProtKB-UniRule"/>
</dbReference>
<proteinExistence type="inferred from homology"/>
<evidence type="ECO:0000256" key="4">
    <source>
        <dbReference type="ARBA" id="ARBA00022853"/>
    </source>
</evidence>
<dbReference type="FunFam" id="1.10.246.140:FF:000001">
    <property type="entry name" value="Transcription and mRNA export factor ENY2"/>
    <property type="match status" value="1"/>
</dbReference>
<evidence type="ECO:0000256" key="10">
    <source>
        <dbReference type="ARBA" id="ARBA00023242"/>
    </source>
</evidence>
<keyword evidence="5 11" id="KW-0653">Protein transport</keyword>
<evidence type="ECO:0000256" key="9">
    <source>
        <dbReference type="ARBA" id="ARBA00023163"/>
    </source>
</evidence>
<dbReference type="OrthoDB" id="6221744at2759"/>
<dbReference type="Pfam" id="PF10163">
    <property type="entry name" value="EnY2"/>
    <property type="match status" value="1"/>
</dbReference>
<evidence type="ECO:0000256" key="1">
    <source>
        <dbReference type="ARBA" id="ARBA00004642"/>
    </source>
</evidence>
<dbReference type="GO" id="GO:0003713">
    <property type="term" value="F:transcription coactivator activity"/>
    <property type="evidence" value="ECO:0007669"/>
    <property type="project" value="UniProtKB-UniRule"/>
</dbReference>
<dbReference type="InterPro" id="IPR038212">
    <property type="entry name" value="TF_EnY2_sf"/>
</dbReference>
<evidence type="ECO:0000256" key="2">
    <source>
        <dbReference type="ARBA" id="ARBA00022448"/>
    </source>
</evidence>
<comment type="function">
    <text evidence="11">Involved in mRNA export coupled transcription activation by association with both the TREX-2 and the SAGA complexes. The transcription regulatory histone acetylation (HAT) complex SAGA is a multiprotein complex that activates transcription by remodeling chromatin and mediating histone acetylation and deubiquitination. Within the SAGA complex, participates to a subcomplex that specifically deubiquitinates histones. The SAGA complex is recruited to specific gene promoters by activators, where it is required for transcription. The TREX-2 complex functions in docking export-competent ribonucleoprotein particles (mRNPs) to the nuclear entrance of the nuclear pore complex (nuclear basket). TREX-2 participates in mRNA export and accurate chromatin positioning in the nucleus by tethering genes to the nuclear periphery.</text>
</comment>
<evidence type="ECO:0000313" key="13">
    <source>
        <dbReference type="Proteomes" id="UP001165065"/>
    </source>
</evidence>
<dbReference type="GO" id="GO:0071819">
    <property type="term" value="C:DUBm complex"/>
    <property type="evidence" value="ECO:0007669"/>
    <property type="project" value="UniProtKB-UniRule"/>
</dbReference>
<comment type="subunit">
    <text evidence="11">Component of the nuclear pore complex (NPC)-associated TREX-2 complex (transcription and export complex 2). Component of the SAGA transcription coactivator-HAT complex. Within the SAGA complex, participates to a subcomplex of SAGA called the DUB module (deubiquitination module).</text>
</comment>
<dbReference type="GO" id="GO:0005654">
    <property type="term" value="C:nucleoplasm"/>
    <property type="evidence" value="ECO:0007669"/>
    <property type="project" value="UniProtKB-SubCell"/>
</dbReference>
<dbReference type="GO" id="GO:0000124">
    <property type="term" value="C:SAGA complex"/>
    <property type="evidence" value="ECO:0007669"/>
    <property type="project" value="UniProtKB-UniRule"/>
</dbReference>
<dbReference type="GO" id="GO:0005643">
    <property type="term" value="C:nuclear pore"/>
    <property type="evidence" value="ECO:0007669"/>
    <property type="project" value="UniProtKB-UniRule"/>
</dbReference>
<keyword evidence="7 11" id="KW-0805">Transcription regulation</keyword>
<dbReference type="GO" id="GO:0006406">
    <property type="term" value="P:mRNA export from nucleus"/>
    <property type="evidence" value="ECO:0007669"/>
    <property type="project" value="UniProtKB-UniRule"/>
</dbReference>
<keyword evidence="13" id="KW-1185">Reference proteome</keyword>
<dbReference type="HAMAP" id="MF_03046">
    <property type="entry name" value="ENY2_Sus1"/>
    <property type="match status" value="1"/>
</dbReference>
<keyword evidence="3 11" id="KW-0509">mRNA transport</keyword>
<evidence type="ECO:0000256" key="8">
    <source>
        <dbReference type="ARBA" id="ARBA00023159"/>
    </source>
</evidence>
<dbReference type="Gene3D" id="1.10.246.140">
    <property type="match status" value="1"/>
</dbReference>
<evidence type="ECO:0000256" key="7">
    <source>
        <dbReference type="ARBA" id="ARBA00023015"/>
    </source>
</evidence>
<sequence>MTDTQSDRRKKDEAVRATIMQKLIETGEKDRLKQILRDKLVKCGWRDELKEYCKEVIRNKGLEKITVDELVSEITPRGRATVPEKIKGDLLQDIRRFLQST</sequence>
<gene>
    <name evidence="12" type="ORF">TrCOL_g3208</name>
</gene>
<evidence type="ECO:0000256" key="5">
    <source>
        <dbReference type="ARBA" id="ARBA00022927"/>
    </source>
</evidence>
<dbReference type="GO" id="GO:0006325">
    <property type="term" value="P:chromatin organization"/>
    <property type="evidence" value="ECO:0007669"/>
    <property type="project" value="UniProtKB-KW"/>
</dbReference>
<keyword evidence="4 11" id="KW-0156">Chromatin regulator</keyword>
<comment type="subcellular location">
    <subcellularLocation>
        <location evidence="1 11">Nucleus</location>
        <location evidence="1 11">Nucleoplasm</location>
    </subcellularLocation>
</comment>
<name>A0A9W7L9D2_9STRA</name>
<protein>
    <recommendedName>
        <fullName evidence="11">Transcription and mRNA export factor ENY2</fullName>
    </recommendedName>
    <alternativeName>
        <fullName evidence="11">Enhancer of yellow 2 transcription factor homolog</fullName>
    </alternativeName>
</protein>
<evidence type="ECO:0000256" key="3">
    <source>
        <dbReference type="ARBA" id="ARBA00022816"/>
    </source>
</evidence>
<keyword evidence="6 11" id="KW-0811">Translocation</keyword>